<evidence type="ECO:0000313" key="1">
    <source>
        <dbReference type="EMBL" id="NGP87295.1"/>
    </source>
</evidence>
<dbReference type="Gene3D" id="3.40.50.150">
    <property type="entry name" value="Vaccinia Virus protein VP39"/>
    <property type="match status" value="1"/>
</dbReference>
<dbReference type="InterPro" id="IPR029063">
    <property type="entry name" value="SAM-dependent_MTases_sf"/>
</dbReference>
<accession>A0A6M1T247</accession>
<dbReference type="CDD" id="cd02440">
    <property type="entry name" value="AdoMet_MTases"/>
    <property type="match status" value="1"/>
</dbReference>
<evidence type="ECO:0008006" key="3">
    <source>
        <dbReference type="Google" id="ProtNLM"/>
    </source>
</evidence>
<proteinExistence type="predicted"/>
<dbReference type="EMBL" id="JAALLS010000002">
    <property type="protein sequence ID" value="NGP87295.1"/>
    <property type="molecule type" value="Genomic_DNA"/>
</dbReference>
<protein>
    <recommendedName>
        <fullName evidence="3">Methyltransferase domain-containing protein</fullName>
    </recommendedName>
</protein>
<name>A0A6M1T247_9BACT</name>
<keyword evidence="2" id="KW-1185">Reference proteome</keyword>
<organism evidence="1 2">
    <name type="scientific">Fodinibius halophilus</name>
    <dbReference type="NCBI Taxonomy" id="1736908"/>
    <lineage>
        <taxon>Bacteria</taxon>
        <taxon>Pseudomonadati</taxon>
        <taxon>Balneolota</taxon>
        <taxon>Balneolia</taxon>
        <taxon>Balneolales</taxon>
        <taxon>Balneolaceae</taxon>
        <taxon>Fodinibius</taxon>
    </lineage>
</organism>
<dbReference type="SUPFAM" id="SSF53335">
    <property type="entry name" value="S-adenosyl-L-methionine-dependent methyltransferases"/>
    <property type="match status" value="1"/>
</dbReference>
<evidence type="ECO:0000313" key="2">
    <source>
        <dbReference type="Proteomes" id="UP000479132"/>
    </source>
</evidence>
<dbReference type="AlphaFoldDB" id="A0A6M1T247"/>
<dbReference type="RefSeq" id="WP_165265906.1">
    <property type="nucleotide sequence ID" value="NZ_JAALLS010000002.1"/>
</dbReference>
<comment type="caution">
    <text evidence="1">The sequence shown here is derived from an EMBL/GenBank/DDBJ whole genome shotgun (WGS) entry which is preliminary data.</text>
</comment>
<sequence length="182" mass="20767">MSTLAYLKSFFKDKDVASVTPTSRFCVRRVCQPIDFSKDITVVEYGAGAGVFSRYLLQHMTDDSHLYLFETNEILYDKLQQIKDPRVTSYDQSVEHVNDLLPKDIIGQADFIISGIPFSFLDPDTKSSILSQSYQLLRVGGEFLAYQTSGHLEDSLQDTFGNVTTDWEWRNIPPMTVYQAKK</sequence>
<dbReference type="Proteomes" id="UP000479132">
    <property type="component" value="Unassembled WGS sequence"/>
</dbReference>
<gene>
    <name evidence="1" type="ORF">G3569_02920</name>
</gene>
<reference evidence="1 2" key="1">
    <citation type="submission" date="2020-02" db="EMBL/GenBank/DDBJ databases">
        <title>Aliifodinibius halophilus 2W32, complete genome.</title>
        <authorList>
            <person name="Li Y."/>
            <person name="Wu S."/>
        </authorList>
    </citation>
    <scope>NUCLEOTIDE SEQUENCE [LARGE SCALE GENOMIC DNA]</scope>
    <source>
        <strain evidence="1 2">2W32</strain>
    </source>
</reference>